<evidence type="ECO:0000256" key="1">
    <source>
        <dbReference type="SAM" id="MobiDB-lite"/>
    </source>
</evidence>
<sequence>MAVRQGQEYEIAGSDPQAPQPACECVAALERSEPGWWRRGRRGAQIAERLRAGRRGSWILVAANMRDFYRPSCGPGLGAGR</sequence>
<dbReference type="EMBL" id="JARJBC010000001">
    <property type="protein sequence ID" value="MDF3287818.1"/>
    <property type="molecule type" value="Genomic_DNA"/>
</dbReference>
<comment type="caution">
    <text evidence="2">The sequence shown here is derived from an EMBL/GenBank/DDBJ whole genome shotgun (WGS) entry which is preliminary data.</text>
</comment>
<dbReference type="Proteomes" id="UP001216579">
    <property type="component" value="Unassembled WGS sequence"/>
</dbReference>
<evidence type="ECO:0000313" key="3">
    <source>
        <dbReference type="Proteomes" id="UP001216579"/>
    </source>
</evidence>
<proteinExistence type="predicted"/>
<name>A0ABT5ZDC6_9ACTN</name>
<evidence type="ECO:0000313" key="2">
    <source>
        <dbReference type="EMBL" id="MDF3287818.1"/>
    </source>
</evidence>
<dbReference type="RefSeq" id="WP_276091699.1">
    <property type="nucleotide sequence ID" value="NZ_JARJBC010000001.1"/>
</dbReference>
<accession>A0ABT5ZDC6</accession>
<reference evidence="2 3" key="1">
    <citation type="submission" date="2023-03" db="EMBL/GenBank/DDBJ databases">
        <title>Draft genome sequence of Streptomyces sp. RB6PN23 isolated from peat swamp forest in Thailand.</title>
        <authorList>
            <person name="Klaysubun C."/>
            <person name="Duangmal K."/>
        </authorList>
    </citation>
    <scope>NUCLEOTIDE SEQUENCE [LARGE SCALE GENOMIC DNA]</scope>
    <source>
        <strain evidence="2 3">RB6PN23</strain>
    </source>
</reference>
<feature type="region of interest" description="Disordered" evidence="1">
    <location>
        <begin position="1"/>
        <end position="20"/>
    </location>
</feature>
<keyword evidence="3" id="KW-1185">Reference proteome</keyword>
<organism evidence="2 3">
    <name type="scientific">Streptomyces silvisoli</name>
    <dbReference type="NCBI Taxonomy" id="3034235"/>
    <lineage>
        <taxon>Bacteria</taxon>
        <taxon>Bacillati</taxon>
        <taxon>Actinomycetota</taxon>
        <taxon>Actinomycetes</taxon>
        <taxon>Kitasatosporales</taxon>
        <taxon>Streptomycetaceae</taxon>
        <taxon>Streptomyces</taxon>
    </lineage>
</organism>
<protein>
    <submittedName>
        <fullName evidence="2">Uncharacterized protein</fullName>
    </submittedName>
</protein>
<gene>
    <name evidence="2" type="ORF">P3G67_00920</name>
</gene>